<evidence type="ECO:0000256" key="1">
    <source>
        <dbReference type="SAM" id="MobiDB-lite"/>
    </source>
</evidence>
<gene>
    <name evidence="2" type="primary">106066060</name>
</gene>
<dbReference type="Proteomes" id="UP000076420">
    <property type="component" value="Unassembled WGS sequence"/>
</dbReference>
<organism evidence="2 3">
    <name type="scientific">Biomphalaria glabrata</name>
    <name type="common">Bloodfluke planorb</name>
    <name type="synonym">Freshwater snail</name>
    <dbReference type="NCBI Taxonomy" id="6526"/>
    <lineage>
        <taxon>Eukaryota</taxon>
        <taxon>Metazoa</taxon>
        <taxon>Spiralia</taxon>
        <taxon>Lophotrochozoa</taxon>
        <taxon>Mollusca</taxon>
        <taxon>Gastropoda</taxon>
        <taxon>Heterobranchia</taxon>
        <taxon>Euthyneura</taxon>
        <taxon>Panpulmonata</taxon>
        <taxon>Hygrophila</taxon>
        <taxon>Lymnaeoidea</taxon>
        <taxon>Planorbidae</taxon>
        <taxon>Biomphalaria</taxon>
    </lineage>
</organism>
<dbReference type="RefSeq" id="XP_013080486.2">
    <property type="nucleotide sequence ID" value="XM_013225032.2"/>
</dbReference>
<accession>A0A2C9LRC7</accession>
<name>A0A2C9LRC7_BIOGL</name>
<protein>
    <submittedName>
        <fullName evidence="2">Uncharacterized protein</fullName>
    </submittedName>
</protein>
<proteinExistence type="predicted"/>
<reference evidence="2" key="1">
    <citation type="submission" date="2020-05" db="UniProtKB">
        <authorList>
            <consortium name="EnsemblMetazoa"/>
        </authorList>
    </citation>
    <scope>IDENTIFICATION</scope>
    <source>
        <strain evidence="2">BB02</strain>
    </source>
</reference>
<dbReference type="EnsemblMetazoa" id="BGLB034111-RA">
    <property type="protein sequence ID" value="BGLB034111-PA"/>
    <property type="gene ID" value="BGLB034111"/>
</dbReference>
<sequence length="312" mass="34723">MLRSDSLLPKKCYLQVPGMNNATEEAQGWPQDDAVSDKYTAAIELSNKCRDFYKSRVEAANIMKSKWRHSVSDSESASSSASTSPTSSTSSISQSQEDENVSRGHKSGVDAAMERLRAEMVSLIDQDLSLMKQLLTLNETIEELKWQRQYYSCSTSCTSLSNSKLLESNWSVSDTEMYEAEDDLMAVNHLTSGTAQTGMVTGPTWHSTRKTRKATKDLDNGSMDNAAPLLDIIVDVSVDNCGQHERVADSPEDISVCSESLDSLGHMKYMKNKYRSHLDPCTNEQSGQSIIHHDREQNSFDSGIHEDLVWTV</sequence>
<dbReference type="KEGG" id="bgt:106066060"/>
<dbReference type="Pfam" id="PF14854">
    <property type="entry name" value="LURAP"/>
    <property type="match status" value="1"/>
</dbReference>
<feature type="region of interest" description="Disordered" evidence="1">
    <location>
        <begin position="71"/>
        <end position="106"/>
    </location>
</feature>
<evidence type="ECO:0000313" key="2">
    <source>
        <dbReference type="EnsemblMetazoa" id="BGLB034111-PA"/>
    </source>
</evidence>
<dbReference type="InterPro" id="IPR039499">
    <property type="entry name" value="LURA1/LRA25"/>
</dbReference>
<dbReference type="VEuPathDB" id="VectorBase:BGLB034111"/>
<evidence type="ECO:0000313" key="3">
    <source>
        <dbReference type="Proteomes" id="UP000076420"/>
    </source>
</evidence>
<dbReference type="AlphaFoldDB" id="A0A2C9LRC7"/>
<feature type="compositionally biased region" description="Low complexity" evidence="1">
    <location>
        <begin position="73"/>
        <end position="95"/>
    </location>
</feature>
<dbReference type="VEuPathDB" id="VectorBase:BGLAX_052497"/>
<dbReference type="OrthoDB" id="6508726at2759"/>